<evidence type="ECO:0000313" key="2">
    <source>
        <dbReference type="Proteomes" id="UP001054945"/>
    </source>
</evidence>
<name>A0AAV4QEW4_CAEEX</name>
<organism evidence="1 2">
    <name type="scientific">Caerostris extrusa</name>
    <name type="common">Bark spider</name>
    <name type="synonym">Caerostris bankana</name>
    <dbReference type="NCBI Taxonomy" id="172846"/>
    <lineage>
        <taxon>Eukaryota</taxon>
        <taxon>Metazoa</taxon>
        <taxon>Ecdysozoa</taxon>
        <taxon>Arthropoda</taxon>
        <taxon>Chelicerata</taxon>
        <taxon>Arachnida</taxon>
        <taxon>Araneae</taxon>
        <taxon>Araneomorphae</taxon>
        <taxon>Entelegynae</taxon>
        <taxon>Araneoidea</taxon>
        <taxon>Araneidae</taxon>
        <taxon>Caerostris</taxon>
    </lineage>
</organism>
<dbReference type="AlphaFoldDB" id="A0AAV4QEW4"/>
<keyword evidence="2" id="KW-1185">Reference proteome</keyword>
<proteinExistence type="predicted"/>
<dbReference type="EMBL" id="BPLR01006272">
    <property type="protein sequence ID" value="GIY08603.1"/>
    <property type="molecule type" value="Genomic_DNA"/>
</dbReference>
<accession>A0AAV4QEW4</accession>
<reference evidence="1 2" key="1">
    <citation type="submission" date="2021-06" db="EMBL/GenBank/DDBJ databases">
        <title>Caerostris extrusa draft genome.</title>
        <authorList>
            <person name="Kono N."/>
            <person name="Arakawa K."/>
        </authorList>
    </citation>
    <scope>NUCLEOTIDE SEQUENCE [LARGE SCALE GENOMIC DNA]</scope>
</reference>
<dbReference type="Proteomes" id="UP001054945">
    <property type="component" value="Unassembled WGS sequence"/>
</dbReference>
<sequence>MNGSFPVSFTGIEAGRRSTENRVNSIPRVRDTSLRHHSRNSPYLLSLSADKCIGKNKFISKTQSGLSFLFHVVYTCLPRGQAAQRVFMTDNNTNAVIPGRPLPFSVVRLNSATFSEPPWKKCYSSIRRSDIHVIIVKIISRTIDSEDYRKVNM</sequence>
<protein>
    <submittedName>
        <fullName evidence="1">Uncharacterized protein</fullName>
    </submittedName>
</protein>
<gene>
    <name evidence="1" type="ORF">CEXT_576161</name>
</gene>
<comment type="caution">
    <text evidence="1">The sequence shown here is derived from an EMBL/GenBank/DDBJ whole genome shotgun (WGS) entry which is preliminary data.</text>
</comment>
<evidence type="ECO:0000313" key="1">
    <source>
        <dbReference type="EMBL" id="GIY08603.1"/>
    </source>
</evidence>